<dbReference type="RefSeq" id="WP_105299812.1">
    <property type="nucleotide sequence ID" value="NZ_OKQR01000004.1"/>
</dbReference>
<accession>A0A2N9K702</accession>
<protein>
    <recommendedName>
        <fullName evidence="5">Phage protein</fullName>
    </recommendedName>
</protein>
<evidence type="ECO:0000313" key="4">
    <source>
        <dbReference type="Proteomes" id="UP000239237"/>
    </source>
</evidence>
<dbReference type="Proteomes" id="UP000239237">
    <property type="component" value="Unassembled WGS sequence"/>
</dbReference>
<sequence length="133" mass="15343">MANEITIIDDFGQNFGLSLLNDKEKLQELDNDQLEDLVYLIKHLKNGISKVDKELKERLDSGSQFKHITYGESKTQSLAQDDEKIKKAFVKKYGWASVEVKSPTKLKKEFGTEIQDDLDKVVVYATQKRVKYE</sequence>
<evidence type="ECO:0000313" key="3">
    <source>
        <dbReference type="Proteomes" id="UP000237923"/>
    </source>
</evidence>
<dbReference type="EMBL" id="OKQR01000004">
    <property type="protein sequence ID" value="SPD94478.1"/>
    <property type="molecule type" value="Genomic_DNA"/>
</dbReference>
<evidence type="ECO:0000313" key="2">
    <source>
        <dbReference type="EMBL" id="SPE06140.1"/>
    </source>
</evidence>
<proteinExistence type="predicted"/>
<reference evidence="1 4" key="2">
    <citation type="submission" date="2018-02" db="EMBL/GenBank/DDBJ databases">
        <authorList>
            <person name="Rodrigo-Torres L."/>
            <person name="Arahal R. D."/>
            <person name="Lucena T."/>
        </authorList>
    </citation>
    <scope>NUCLEOTIDE SEQUENCE [LARGE SCALE GENOMIC DNA]</scope>
    <source>
        <strain evidence="1 4">CECT 8486</strain>
    </source>
</reference>
<dbReference type="EMBL" id="OKQU01000001">
    <property type="protein sequence ID" value="SPE06140.1"/>
    <property type="molecule type" value="Genomic_DNA"/>
</dbReference>
<dbReference type="Proteomes" id="UP000237923">
    <property type="component" value="Unassembled WGS sequence"/>
</dbReference>
<organism evidence="2 3">
    <name type="scientific">Leuconostoc suionicum</name>
    <dbReference type="NCBI Taxonomy" id="1511761"/>
    <lineage>
        <taxon>Bacteria</taxon>
        <taxon>Bacillati</taxon>
        <taxon>Bacillota</taxon>
        <taxon>Bacilli</taxon>
        <taxon>Lactobacillales</taxon>
        <taxon>Lactobacillaceae</taxon>
        <taxon>Leuconostoc</taxon>
    </lineage>
</organism>
<keyword evidence="4" id="KW-1185">Reference proteome</keyword>
<dbReference type="AlphaFoldDB" id="A0A2N9K702"/>
<reference evidence="2 3" key="1">
    <citation type="submission" date="2018-02" db="EMBL/GenBank/DDBJ databases">
        <authorList>
            <person name="Cohen D.B."/>
            <person name="Kent A.D."/>
        </authorList>
    </citation>
    <scope>NUCLEOTIDE SEQUENCE [LARGE SCALE GENOMIC DNA]</scope>
    <source>
        <strain evidence="2 3">CECT 9216</strain>
    </source>
</reference>
<gene>
    <name evidence="1" type="ORF">LES8486_01662</name>
    <name evidence="2" type="ORF">LES9216_00027</name>
</gene>
<name>A0A2N9K702_9LACO</name>
<evidence type="ECO:0008006" key="5">
    <source>
        <dbReference type="Google" id="ProtNLM"/>
    </source>
</evidence>
<evidence type="ECO:0000313" key="1">
    <source>
        <dbReference type="EMBL" id="SPD94478.1"/>
    </source>
</evidence>